<evidence type="ECO:0000313" key="8">
    <source>
        <dbReference type="EMBL" id="GFS65006.1"/>
    </source>
</evidence>
<evidence type="ECO:0000256" key="1">
    <source>
        <dbReference type="ARBA" id="ARBA00005964"/>
    </source>
</evidence>
<dbReference type="GO" id="GO:0003990">
    <property type="term" value="F:acetylcholinesterase activity"/>
    <property type="evidence" value="ECO:0007669"/>
    <property type="project" value="UniProtKB-EC"/>
</dbReference>
<dbReference type="InterPro" id="IPR050654">
    <property type="entry name" value="AChE-related_enzymes"/>
</dbReference>
<dbReference type="AlphaFoldDB" id="A0A8X6JEW8"/>
<dbReference type="Gene3D" id="3.40.50.1820">
    <property type="entry name" value="alpha/beta hydrolase"/>
    <property type="match status" value="1"/>
</dbReference>
<evidence type="ECO:0000256" key="2">
    <source>
        <dbReference type="ARBA" id="ARBA00022487"/>
    </source>
</evidence>
<comment type="catalytic activity">
    <reaction evidence="6">
        <text>acetylcholine + H2O = choline + acetate + H(+)</text>
        <dbReference type="Rhea" id="RHEA:17561"/>
        <dbReference type="ChEBI" id="CHEBI:15354"/>
        <dbReference type="ChEBI" id="CHEBI:15355"/>
        <dbReference type="ChEBI" id="CHEBI:15377"/>
        <dbReference type="ChEBI" id="CHEBI:15378"/>
        <dbReference type="ChEBI" id="CHEBI:30089"/>
        <dbReference type="EC" id="3.1.1.7"/>
    </reaction>
</comment>
<dbReference type="InterPro" id="IPR029058">
    <property type="entry name" value="AB_hydrolase_fold"/>
</dbReference>
<protein>
    <submittedName>
        <fullName evidence="8">Acetylcholinesterase-1</fullName>
    </submittedName>
</protein>
<keyword evidence="3" id="KW-0378">Hydrolase</keyword>
<keyword evidence="2" id="KW-0719">Serine esterase</keyword>
<comment type="similarity">
    <text evidence="1">Belongs to the type-B carboxylesterase/lipase family.</text>
</comment>
<gene>
    <name evidence="8" type="ORF">NPIL_259871</name>
</gene>
<feature type="domain" description="Carboxylesterase type B" evidence="7">
    <location>
        <begin position="2"/>
        <end position="447"/>
    </location>
</feature>
<comment type="caution">
    <text evidence="8">The sequence shown here is derived from an EMBL/GenBank/DDBJ whole genome shotgun (WGS) entry which is preliminary data.</text>
</comment>
<dbReference type="GO" id="GO:0006581">
    <property type="term" value="P:acetylcholine catabolic process"/>
    <property type="evidence" value="ECO:0007669"/>
    <property type="project" value="TreeGrafter"/>
</dbReference>
<evidence type="ECO:0000256" key="6">
    <source>
        <dbReference type="ARBA" id="ARBA00048484"/>
    </source>
</evidence>
<dbReference type="Proteomes" id="UP000887013">
    <property type="component" value="Unassembled WGS sequence"/>
</dbReference>
<accession>A0A8X6JEW8</accession>
<dbReference type="PANTHER" id="PTHR43918:SF4">
    <property type="entry name" value="CARBOXYLIC ESTER HYDROLASE"/>
    <property type="match status" value="1"/>
</dbReference>
<evidence type="ECO:0000256" key="4">
    <source>
        <dbReference type="ARBA" id="ARBA00023157"/>
    </source>
</evidence>
<dbReference type="OrthoDB" id="408631at2759"/>
<name>A0A8X6JEW8_NEPPI</name>
<proteinExistence type="inferred from homology"/>
<keyword evidence="4" id="KW-1015">Disulfide bond</keyword>
<dbReference type="InterPro" id="IPR000997">
    <property type="entry name" value="Cholinesterase"/>
</dbReference>
<dbReference type="GO" id="GO:0005615">
    <property type="term" value="C:extracellular space"/>
    <property type="evidence" value="ECO:0007669"/>
    <property type="project" value="TreeGrafter"/>
</dbReference>
<dbReference type="InterPro" id="IPR002018">
    <property type="entry name" value="CarbesteraseB"/>
</dbReference>
<dbReference type="PRINTS" id="PR00878">
    <property type="entry name" value="CHOLNESTRASE"/>
</dbReference>
<dbReference type="SUPFAM" id="SSF53474">
    <property type="entry name" value="alpha/beta-Hydrolases"/>
    <property type="match status" value="1"/>
</dbReference>
<dbReference type="GO" id="GO:0005886">
    <property type="term" value="C:plasma membrane"/>
    <property type="evidence" value="ECO:0007669"/>
    <property type="project" value="TreeGrafter"/>
</dbReference>
<dbReference type="EMBL" id="BMAW01048261">
    <property type="protein sequence ID" value="GFS65006.1"/>
    <property type="molecule type" value="Genomic_DNA"/>
</dbReference>
<evidence type="ECO:0000256" key="3">
    <source>
        <dbReference type="ARBA" id="ARBA00022801"/>
    </source>
</evidence>
<keyword evidence="9" id="KW-1185">Reference proteome</keyword>
<evidence type="ECO:0000259" key="7">
    <source>
        <dbReference type="Pfam" id="PF00135"/>
    </source>
</evidence>
<evidence type="ECO:0000313" key="9">
    <source>
        <dbReference type="Proteomes" id="UP000887013"/>
    </source>
</evidence>
<dbReference type="GO" id="GO:0019695">
    <property type="term" value="P:choline metabolic process"/>
    <property type="evidence" value="ECO:0007669"/>
    <property type="project" value="TreeGrafter"/>
</dbReference>
<dbReference type="Pfam" id="PF00135">
    <property type="entry name" value="COesterase"/>
    <property type="match status" value="1"/>
</dbReference>
<organism evidence="8 9">
    <name type="scientific">Nephila pilipes</name>
    <name type="common">Giant wood spider</name>
    <name type="synonym">Nephila maculata</name>
    <dbReference type="NCBI Taxonomy" id="299642"/>
    <lineage>
        <taxon>Eukaryota</taxon>
        <taxon>Metazoa</taxon>
        <taxon>Ecdysozoa</taxon>
        <taxon>Arthropoda</taxon>
        <taxon>Chelicerata</taxon>
        <taxon>Arachnida</taxon>
        <taxon>Araneae</taxon>
        <taxon>Araneomorphae</taxon>
        <taxon>Entelegynae</taxon>
        <taxon>Araneoidea</taxon>
        <taxon>Nephilidae</taxon>
        <taxon>Nephila</taxon>
    </lineage>
</organism>
<reference evidence="8" key="1">
    <citation type="submission" date="2020-08" db="EMBL/GenBank/DDBJ databases">
        <title>Multicomponent nature underlies the extraordinary mechanical properties of spider dragline silk.</title>
        <authorList>
            <person name="Kono N."/>
            <person name="Nakamura H."/>
            <person name="Mori M."/>
            <person name="Yoshida Y."/>
            <person name="Ohtoshi R."/>
            <person name="Malay A.D."/>
            <person name="Moran D.A.P."/>
            <person name="Tomita M."/>
            <person name="Numata K."/>
            <person name="Arakawa K."/>
        </authorList>
    </citation>
    <scope>NUCLEOTIDE SEQUENCE</scope>
</reference>
<dbReference type="PANTHER" id="PTHR43918">
    <property type="entry name" value="ACETYLCHOLINESTERASE"/>
    <property type="match status" value="1"/>
</dbReference>
<keyword evidence="5" id="KW-0325">Glycoprotein</keyword>
<evidence type="ECO:0000256" key="5">
    <source>
        <dbReference type="ARBA" id="ARBA00023180"/>
    </source>
</evidence>
<sequence length="467" mass="52859">MPQACVQYSKTYVPWYDGDFGQSEDCLYMNIWAPRGAILNRKYPVMFWIYGGGFTVGSNRLPSTNGQGLSLLGKSIVVAPNYRVGAMGFLTSGTADAPGNMGIYDIIMALKWVKENIEALGGDPDNITIFGQGSGAITVSLFLMSPLTKGLFNRAIIQSGSFLSNKENPKEYNLDLSQRLAVAVECASENQTIRNNPKEVMSCLKDVDPRELALSLSTFYPETPKSFLPQYGDDFMPKNPMEYLKSGQFKDVDILIGTNKEEGSYLLATQYQDLLGSTGQKEVAITKSFGATILRKMFSHLKDPDEIIEQYLGELKENESNEVRKQVFTALGDYHITCPTMYFAENFNTGNNTVQFYLYDQRPTQSMWAPWMGVTHYDEVAMVFGRPIEGYNVETFQKYYNGEMGLSFGMTQMWGNFAKKGQAFDMWKNFSKNHHQYLLLKYNVKKKMRGPGPHLDNCNFMRKYFDL</sequence>